<dbReference type="Pfam" id="PF01915">
    <property type="entry name" value="Glyco_hydro_3_C"/>
    <property type="match status" value="1"/>
</dbReference>
<evidence type="ECO:0000313" key="5">
    <source>
        <dbReference type="Proteomes" id="UP001239083"/>
    </source>
</evidence>
<feature type="domain" description="Fibronectin type III-like" evidence="3">
    <location>
        <begin position="682"/>
        <end position="751"/>
    </location>
</feature>
<gene>
    <name evidence="4" type="ORF">QFZ26_001668</name>
</gene>
<dbReference type="InterPro" id="IPR026891">
    <property type="entry name" value="Fn3-like"/>
</dbReference>
<dbReference type="InterPro" id="IPR001764">
    <property type="entry name" value="Glyco_hydro_3_N"/>
</dbReference>
<comment type="similarity">
    <text evidence="1">Belongs to the glycosyl hydrolase 3 family.</text>
</comment>
<dbReference type="PRINTS" id="PR00133">
    <property type="entry name" value="GLHYDRLASE3"/>
</dbReference>
<evidence type="ECO:0000256" key="2">
    <source>
        <dbReference type="ARBA" id="ARBA00022801"/>
    </source>
</evidence>
<dbReference type="Gene3D" id="3.40.50.1700">
    <property type="entry name" value="Glycoside hydrolase family 3 C-terminal domain"/>
    <property type="match status" value="1"/>
</dbReference>
<comment type="caution">
    <text evidence="4">The sequence shown here is derived from an EMBL/GenBank/DDBJ whole genome shotgun (WGS) entry which is preliminary data.</text>
</comment>
<evidence type="ECO:0000313" key="4">
    <source>
        <dbReference type="EMBL" id="MDQ0894113.1"/>
    </source>
</evidence>
<dbReference type="SUPFAM" id="SSF51445">
    <property type="entry name" value="(Trans)glycosidases"/>
    <property type="match status" value="1"/>
</dbReference>
<proteinExistence type="inferred from homology"/>
<dbReference type="Gene3D" id="3.20.20.300">
    <property type="entry name" value="Glycoside hydrolase, family 3, N-terminal domain"/>
    <property type="match status" value="1"/>
</dbReference>
<sequence length="796" mass="82846">MSGPVTDAPWRDASRPVTERVEALVAAMSLDEKLAQLYGVWVGASDEGGDVAPHQHDLDDDVDLDELLPHGLGQLTRPFGTAPIDAAVGALSLMRTQERIVAANRFGIPAIAHEECLAGFAAWGAAAYPVPLSWGATFDPEIVERMSRRIGDDLRRVGVHQGLAPVLDVVRDARWGRVEETIGEDPFLVATIGTAYVRGLESAGVVATLKHFVGYSASKAGRNLAPVSVGTRELADVLLPPFEMALRDGGARSVMNAYTDLDGVPSAGDRELLTGLLRETWGFEGTVVADYFAVAFLKLLHGIAGTWGEAAGAALEAGIDVELPTVKAFGEPLRLAVESGVVDPALVDTALRRVLTQKAELGLLDAGWSPVPPALVGVDLDSTESLRGTVDLDTAGHRALAAELAERALVLLRNDGTLPLGSPSTIAVIGPNADDPYAMLGCYSFPAHVVVQHPSVAMGIEIPSLLDALRAEFPGSDVRYAQGTSVDGGETTTIPDAAALAASADVVVLALGDRAGLFGRGTSGEGCDAESLALPGAQQELLDAVLATGTPTVVTLLTGRPYALGRAATDAAAIVQAFFAGEEGAHAIAGVVSGRVNPSGRLPVSVPATPGTQPNTYLAPPLARANDVSNVDPTAAFPFGHGLGYAAFEWTSFSGDGTEIGVDGEVTVRLRLRNVGDRAGADVVQLYLHDPVASVVRPVQRLVGYARVELPPGEEAEVRMTVPADLASFTGRAGDRIVEPGELVLSAGRSSADLPFSHSLRLVGATRVVDHTRRLQPTVEVERITSGATAALADAG</sequence>
<accession>A0ABU0R7T2</accession>
<name>A0ABU0R7T2_9MICO</name>
<dbReference type="RefSeq" id="WP_373460700.1">
    <property type="nucleotide sequence ID" value="NZ_JAUSYY010000001.1"/>
</dbReference>
<dbReference type="Proteomes" id="UP001239083">
    <property type="component" value="Unassembled WGS sequence"/>
</dbReference>
<dbReference type="Pfam" id="PF14310">
    <property type="entry name" value="Fn3-like"/>
    <property type="match status" value="1"/>
</dbReference>
<protein>
    <submittedName>
        <fullName evidence="4">Beta-xylosidase</fullName>
    </submittedName>
</protein>
<keyword evidence="5" id="KW-1185">Reference proteome</keyword>
<dbReference type="EMBL" id="JAUSYY010000001">
    <property type="protein sequence ID" value="MDQ0894113.1"/>
    <property type="molecule type" value="Genomic_DNA"/>
</dbReference>
<dbReference type="PANTHER" id="PTHR42715">
    <property type="entry name" value="BETA-GLUCOSIDASE"/>
    <property type="match status" value="1"/>
</dbReference>
<dbReference type="InterPro" id="IPR036881">
    <property type="entry name" value="Glyco_hydro_3_C_sf"/>
</dbReference>
<evidence type="ECO:0000259" key="3">
    <source>
        <dbReference type="SMART" id="SM01217"/>
    </source>
</evidence>
<dbReference type="InterPro" id="IPR002772">
    <property type="entry name" value="Glyco_hydro_3_C"/>
</dbReference>
<organism evidence="4 5">
    <name type="scientific">Agromyces ramosus</name>
    <dbReference type="NCBI Taxonomy" id="33879"/>
    <lineage>
        <taxon>Bacteria</taxon>
        <taxon>Bacillati</taxon>
        <taxon>Actinomycetota</taxon>
        <taxon>Actinomycetes</taxon>
        <taxon>Micrococcales</taxon>
        <taxon>Microbacteriaceae</taxon>
        <taxon>Agromyces</taxon>
    </lineage>
</organism>
<dbReference type="InterPro" id="IPR017853">
    <property type="entry name" value="GH"/>
</dbReference>
<dbReference type="InterPro" id="IPR050288">
    <property type="entry name" value="Cellulose_deg_GH3"/>
</dbReference>
<dbReference type="Gene3D" id="2.60.40.10">
    <property type="entry name" value="Immunoglobulins"/>
    <property type="match status" value="1"/>
</dbReference>
<dbReference type="InterPro" id="IPR013783">
    <property type="entry name" value="Ig-like_fold"/>
</dbReference>
<reference evidence="4 5" key="1">
    <citation type="submission" date="2023-07" db="EMBL/GenBank/DDBJ databases">
        <title>Comparative genomics of wheat-associated soil bacteria to identify genetic determinants of phenazine resistance.</title>
        <authorList>
            <person name="Mouncey N."/>
        </authorList>
    </citation>
    <scope>NUCLEOTIDE SEQUENCE [LARGE SCALE GENOMIC DNA]</scope>
    <source>
        <strain evidence="4 5">V3I3</strain>
    </source>
</reference>
<dbReference type="InterPro" id="IPR036962">
    <property type="entry name" value="Glyco_hydro_3_N_sf"/>
</dbReference>
<dbReference type="Pfam" id="PF00933">
    <property type="entry name" value="Glyco_hydro_3"/>
    <property type="match status" value="1"/>
</dbReference>
<dbReference type="SUPFAM" id="SSF52279">
    <property type="entry name" value="Beta-D-glucan exohydrolase, C-terminal domain"/>
    <property type="match status" value="1"/>
</dbReference>
<dbReference type="PANTHER" id="PTHR42715:SF10">
    <property type="entry name" value="BETA-GLUCOSIDASE"/>
    <property type="match status" value="1"/>
</dbReference>
<dbReference type="SMART" id="SM01217">
    <property type="entry name" value="Fn3_like"/>
    <property type="match status" value="1"/>
</dbReference>
<keyword evidence="2" id="KW-0378">Hydrolase</keyword>
<evidence type="ECO:0000256" key="1">
    <source>
        <dbReference type="ARBA" id="ARBA00005336"/>
    </source>
</evidence>